<feature type="region of interest" description="Disordered" evidence="1">
    <location>
        <begin position="51"/>
        <end position="203"/>
    </location>
</feature>
<feature type="compositionally biased region" description="Acidic residues" evidence="1">
    <location>
        <begin position="191"/>
        <end position="201"/>
    </location>
</feature>
<dbReference type="Proteomes" id="UP000595636">
    <property type="component" value="Chromosome"/>
</dbReference>
<name>A0A7T7KVS3_9ACTN</name>
<organism evidence="3 4">
    <name type="scientific">Streptomyces liliifuscus</name>
    <dbReference type="NCBI Taxonomy" id="2797636"/>
    <lineage>
        <taxon>Bacteria</taxon>
        <taxon>Bacillati</taxon>
        <taxon>Actinomycetota</taxon>
        <taxon>Actinomycetes</taxon>
        <taxon>Kitasatosporales</taxon>
        <taxon>Streptomycetaceae</taxon>
        <taxon>Streptomyces</taxon>
    </lineage>
</organism>
<evidence type="ECO:0000256" key="2">
    <source>
        <dbReference type="SAM" id="Phobius"/>
    </source>
</evidence>
<keyword evidence="2" id="KW-0472">Membrane</keyword>
<dbReference type="KEGG" id="slf:JEQ17_13450"/>
<keyword evidence="4" id="KW-1185">Reference proteome</keyword>
<feature type="transmembrane region" description="Helical" evidence="2">
    <location>
        <begin position="441"/>
        <end position="464"/>
    </location>
</feature>
<proteinExistence type="predicted"/>
<feature type="transmembrane region" description="Helical" evidence="2">
    <location>
        <begin position="516"/>
        <end position="537"/>
    </location>
</feature>
<feature type="transmembrane region" description="Helical" evidence="2">
    <location>
        <begin position="321"/>
        <end position="340"/>
    </location>
</feature>
<feature type="transmembrane region" description="Helical" evidence="2">
    <location>
        <begin position="360"/>
        <end position="390"/>
    </location>
</feature>
<feature type="compositionally biased region" description="Low complexity" evidence="1">
    <location>
        <begin position="120"/>
        <end position="135"/>
    </location>
</feature>
<reference evidence="3 4" key="1">
    <citation type="submission" date="2020-12" db="EMBL/GenBank/DDBJ databases">
        <title>A novel species.</title>
        <authorList>
            <person name="Li K."/>
        </authorList>
    </citation>
    <scope>NUCLEOTIDE SEQUENCE [LARGE SCALE GENOMIC DNA]</scope>
    <source>
        <strain evidence="3 4">ZYC-3</strain>
    </source>
</reference>
<protein>
    <submittedName>
        <fullName evidence="3">DUF4173 domain-containing protein</fullName>
    </submittedName>
</protein>
<keyword evidence="2" id="KW-0812">Transmembrane</keyword>
<dbReference type="EMBL" id="CP066831">
    <property type="protein sequence ID" value="QQM40383.1"/>
    <property type="molecule type" value="Genomic_DNA"/>
</dbReference>
<gene>
    <name evidence="3" type="ORF">JEQ17_13450</name>
</gene>
<dbReference type="InterPro" id="IPR025291">
    <property type="entry name" value="DUF4153"/>
</dbReference>
<accession>A0A7T7KVS3</accession>
<feature type="compositionally biased region" description="Basic and acidic residues" evidence="1">
    <location>
        <begin position="174"/>
        <end position="190"/>
    </location>
</feature>
<dbReference type="Pfam" id="PF13687">
    <property type="entry name" value="DUF4153"/>
    <property type="match status" value="1"/>
</dbReference>
<evidence type="ECO:0000313" key="3">
    <source>
        <dbReference type="EMBL" id="QQM40383.1"/>
    </source>
</evidence>
<feature type="transmembrane region" description="Helical" evidence="2">
    <location>
        <begin position="402"/>
        <end position="421"/>
    </location>
</feature>
<sequence length="700" mass="73259">MRAAGRGLRSAAARVPGLPVPFCPKRLSLSQPCHREPVTGCAACPTVNLSATPPVDHHGRAPTRHRSLGLRGSHEPRCPDRSGGGPVSDTPSEAEPRGSASKGSGVKPRIDAEEPDVPEVPEAPADEVPAARTGSVGAGSGGPGSNETDSRGTDSSGTESGRTDSGGTDSGGTESKKRSVATRDVHRQGVGDEEGEGDQEWDGPVVESWFADVQAERPAPIRNATLWAALATGVLSMLLLGDGLALNLLLVAIPAALGAYYAAQAAGRRPHRWTLVWGVGGLALLSVPALRDADWPSFLAVVAAVGAGSLALHGGRTWTGVLFGPIGLHTSLVTGPLWGWRGLRERSGGARGNVGPLVRALAVAAVLLVVFGALFAGADAAFADLLGGLVPDASVSGGPWHAVLFAIGVVGALVVAHTAAAPVQWDRVEVPAGRPRGRVEWALPLIVLAALFAVFNAVQLAVLFGGYDAVLEKTGQTYAEYARQGFWQLLLVTLLTLLVIVFALRWAPRDSSGDWTLVRAVLGTLCVLALVVVASAVRRMDMYVEAYGLTRLRISVVTVELWLGLVIVLIMAAGVWGARWLPRAVLASAAAGVLAFGLMSPDALIAERNVQRYEAKGSFDLDYARGLSADAAPALDKLDEPLRSCALQSIALDLAGADESWYATSLGEARARDILDRRPLSPDADWSECNRLGTELAYRR</sequence>
<evidence type="ECO:0000256" key="1">
    <source>
        <dbReference type="SAM" id="MobiDB-lite"/>
    </source>
</evidence>
<feature type="transmembrane region" description="Helical" evidence="2">
    <location>
        <begin position="246"/>
        <end position="263"/>
    </location>
</feature>
<feature type="transmembrane region" description="Helical" evidence="2">
    <location>
        <begin position="485"/>
        <end position="504"/>
    </location>
</feature>
<dbReference type="AlphaFoldDB" id="A0A7T7KVS3"/>
<feature type="transmembrane region" description="Helical" evidence="2">
    <location>
        <begin position="584"/>
        <end position="606"/>
    </location>
</feature>
<feature type="compositionally biased region" description="Low complexity" evidence="1">
    <location>
        <begin position="153"/>
        <end position="173"/>
    </location>
</feature>
<feature type="transmembrane region" description="Helical" evidence="2">
    <location>
        <begin position="275"/>
        <end position="291"/>
    </location>
</feature>
<feature type="transmembrane region" description="Helical" evidence="2">
    <location>
        <begin position="557"/>
        <end position="578"/>
    </location>
</feature>
<keyword evidence="2" id="KW-1133">Transmembrane helix</keyword>
<evidence type="ECO:0000313" key="4">
    <source>
        <dbReference type="Proteomes" id="UP000595636"/>
    </source>
</evidence>